<dbReference type="InterPro" id="IPR009571">
    <property type="entry name" value="SUR7/Rim9-like_fungi"/>
</dbReference>
<feature type="transmembrane region" description="Helical" evidence="5">
    <location>
        <begin position="79"/>
        <end position="105"/>
    </location>
</feature>
<evidence type="ECO:0000256" key="6">
    <source>
        <dbReference type="SAM" id="SignalP"/>
    </source>
</evidence>
<keyword evidence="4 5" id="KW-0472">Membrane</keyword>
<dbReference type="GO" id="GO:0035838">
    <property type="term" value="C:growing cell tip"/>
    <property type="evidence" value="ECO:0007669"/>
    <property type="project" value="TreeGrafter"/>
</dbReference>
<dbReference type="AlphaFoldDB" id="A0A166X8H4"/>
<evidence type="ECO:0000313" key="8">
    <source>
        <dbReference type="Proteomes" id="UP000076532"/>
    </source>
</evidence>
<evidence type="ECO:0000256" key="1">
    <source>
        <dbReference type="ARBA" id="ARBA00004141"/>
    </source>
</evidence>
<keyword evidence="3 5" id="KW-1133">Transmembrane helix</keyword>
<gene>
    <name evidence="7" type="ORF">FIBSPDRAFT_924025</name>
</gene>
<keyword evidence="6" id="KW-0732">Signal</keyword>
<dbReference type="PANTHER" id="PTHR28013">
    <property type="entry name" value="PROTEIN DCV1-RELATED"/>
    <property type="match status" value="1"/>
</dbReference>
<protein>
    <submittedName>
        <fullName evidence="7">Pali-domain-containing protein</fullName>
    </submittedName>
</protein>
<feature type="chain" id="PRO_5007882203" evidence="6">
    <location>
        <begin position="32"/>
        <end position="194"/>
    </location>
</feature>
<dbReference type="Pfam" id="PF06687">
    <property type="entry name" value="SUR7"/>
    <property type="match status" value="1"/>
</dbReference>
<proteinExistence type="predicted"/>
<evidence type="ECO:0000256" key="4">
    <source>
        <dbReference type="ARBA" id="ARBA00023136"/>
    </source>
</evidence>
<feature type="transmembrane region" description="Helical" evidence="5">
    <location>
        <begin position="117"/>
        <end position="143"/>
    </location>
</feature>
<dbReference type="OrthoDB" id="2354757at2759"/>
<name>A0A166X8H4_9AGAM</name>
<feature type="signal peptide" evidence="6">
    <location>
        <begin position="1"/>
        <end position="31"/>
    </location>
</feature>
<keyword evidence="8" id="KW-1185">Reference proteome</keyword>
<sequence length="194" mass="20494">MAAGAALPGLLFCTIACILLVIVCVSSPVWEKVSFLDVTNNGATTHFGVFGYTGSKVHVGYSFAPDRLGFTDSKLDTGIIHSLTFVLVLYPVAAGLAGMAVLFGLCGACYHRAGTVFMSLLSALATLVSIVVWVISMILFSVAKHHVNDDASGSTAKYGNANWIALGAMVSLLVGFCASACGVFGHYRKHREYY</sequence>
<dbReference type="EMBL" id="KV417480">
    <property type="protein sequence ID" value="KZP34525.1"/>
    <property type="molecule type" value="Genomic_DNA"/>
</dbReference>
<dbReference type="STRING" id="436010.A0A166X8H4"/>
<keyword evidence="2 5" id="KW-0812">Transmembrane</keyword>
<dbReference type="GO" id="GO:0032153">
    <property type="term" value="C:cell division site"/>
    <property type="evidence" value="ECO:0007669"/>
    <property type="project" value="TreeGrafter"/>
</dbReference>
<dbReference type="InterPro" id="IPR051380">
    <property type="entry name" value="pH-response_reg_palI/RIM9"/>
</dbReference>
<dbReference type="GO" id="GO:0005886">
    <property type="term" value="C:plasma membrane"/>
    <property type="evidence" value="ECO:0007669"/>
    <property type="project" value="InterPro"/>
</dbReference>
<comment type="subcellular location">
    <subcellularLocation>
        <location evidence="1">Membrane</location>
        <topology evidence="1">Multi-pass membrane protein</topology>
    </subcellularLocation>
</comment>
<evidence type="ECO:0000256" key="5">
    <source>
        <dbReference type="SAM" id="Phobius"/>
    </source>
</evidence>
<evidence type="ECO:0000313" key="7">
    <source>
        <dbReference type="EMBL" id="KZP34525.1"/>
    </source>
</evidence>
<evidence type="ECO:0000256" key="2">
    <source>
        <dbReference type="ARBA" id="ARBA00022692"/>
    </source>
</evidence>
<feature type="transmembrane region" description="Helical" evidence="5">
    <location>
        <begin position="163"/>
        <end position="187"/>
    </location>
</feature>
<dbReference type="Proteomes" id="UP000076532">
    <property type="component" value="Unassembled WGS sequence"/>
</dbReference>
<accession>A0A166X8H4</accession>
<reference evidence="7 8" key="1">
    <citation type="journal article" date="2016" name="Mol. Biol. Evol.">
        <title>Comparative Genomics of Early-Diverging Mushroom-Forming Fungi Provides Insights into the Origins of Lignocellulose Decay Capabilities.</title>
        <authorList>
            <person name="Nagy L.G."/>
            <person name="Riley R."/>
            <person name="Tritt A."/>
            <person name="Adam C."/>
            <person name="Daum C."/>
            <person name="Floudas D."/>
            <person name="Sun H."/>
            <person name="Yadav J.S."/>
            <person name="Pangilinan J."/>
            <person name="Larsson K.H."/>
            <person name="Matsuura K."/>
            <person name="Barry K."/>
            <person name="Labutti K."/>
            <person name="Kuo R."/>
            <person name="Ohm R.A."/>
            <person name="Bhattacharya S.S."/>
            <person name="Shirouzu T."/>
            <person name="Yoshinaga Y."/>
            <person name="Martin F.M."/>
            <person name="Grigoriev I.V."/>
            <person name="Hibbett D.S."/>
        </authorList>
    </citation>
    <scope>NUCLEOTIDE SEQUENCE [LARGE SCALE GENOMIC DNA]</scope>
    <source>
        <strain evidence="7 8">CBS 109695</strain>
    </source>
</reference>
<dbReference type="PANTHER" id="PTHR28013:SF3">
    <property type="entry name" value="PROTEIN DCV1-RELATED"/>
    <property type="match status" value="1"/>
</dbReference>
<organism evidence="7 8">
    <name type="scientific">Athelia psychrophila</name>
    <dbReference type="NCBI Taxonomy" id="1759441"/>
    <lineage>
        <taxon>Eukaryota</taxon>
        <taxon>Fungi</taxon>
        <taxon>Dikarya</taxon>
        <taxon>Basidiomycota</taxon>
        <taxon>Agaricomycotina</taxon>
        <taxon>Agaricomycetes</taxon>
        <taxon>Agaricomycetidae</taxon>
        <taxon>Atheliales</taxon>
        <taxon>Atheliaceae</taxon>
        <taxon>Athelia</taxon>
    </lineage>
</organism>
<evidence type="ECO:0000256" key="3">
    <source>
        <dbReference type="ARBA" id="ARBA00022989"/>
    </source>
</evidence>